<evidence type="ECO:0000256" key="1">
    <source>
        <dbReference type="SAM" id="Phobius"/>
    </source>
</evidence>
<dbReference type="AlphaFoldDB" id="F2JRI0"/>
<dbReference type="STRING" id="642492.Clole_2187"/>
<dbReference type="KEGG" id="cle:Clole_2187"/>
<organism evidence="2 3">
    <name type="scientific">Cellulosilyticum lentocellum (strain ATCC 49066 / DSM 5427 / NCIMB 11756 / RHM5)</name>
    <name type="common">Clostridium lentocellum</name>
    <dbReference type="NCBI Taxonomy" id="642492"/>
    <lineage>
        <taxon>Bacteria</taxon>
        <taxon>Bacillati</taxon>
        <taxon>Bacillota</taxon>
        <taxon>Clostridia</taxon>
        <taxon>Lachnospirales</taxon>
        <taxon>Cellulosilyticaceae</taxon>
        <taxon>Cellulosilyticum</taxon>
    </lineage>
</organism>
<dbReference type="HOGENOM" id="CLU_1341260_0_0_9"/>
<gene>
    <name evidence="2" type="ordered locus">Clole_2187</name>
</gene>
<dbReference type="EMBL" id="CP002582">
    <property type="protein sequence ID" value="ADZ83901.1"/>
    <property type="molecule type" value="Genomic_DNA"/>
</dbReference>
<dbReference type="Proteomes" id="UP000008467">
    <property type="component" value="Chromosome"/>
</dbReference>
<reference evidence="2 3" key="1">
    <citation type="journal article" date="2011" name="J. Bacteriol.">
        <title>Complete genome sequence of the cellulose-degrading bacterium Cellulosilyticum lentocellum.</title>
        <authorList>
            <consortium name="US DOE Joint Genome Institute"/>
            <person name="Miller D.A."/>
            <person name="Suen G."/>
            <person name="Bruce D."/>
            <person name="Copeland A."/>
            <person name="Cheng J.F."/>
            <person name="Detter C."/>
            <person name="Goodwin L.A."/>
            <person name="Han C.S."/>
            <person name="Hauser L.J."/>
            <person name="Land M.L."/>
            <person name="Lapidus A."/>
            <person name="Lucas S."/>
            <person name="Meincke L."/>
            <person name="Pitluck S."/>
            <person name="Tapia R."/>
            <person name="Teshima H."/>
            <person name="Woyke T."/>
            <person name="Fox B.G."/>
            <person name="Angert E.R."/>
            <person name="Currie C.R."/>
        </authorList>
    </citation>
    <scope>NUCLEOTIDE SEQUENCE [LARGE SCALE GENOMIC DNA]</scope>
    <source>
        <strain evidence="3">ATCC 49066 / DSM 5427 / NCIMB 11756 / RHM5</strain>
    </source>
</reference>
<evidence type="ECO:0000313" key="3">
    <source>
        <dbReference type="Proteomes" id="UP000008467"/>
    </source>
</evidence>
<feature type="transmembrane region" description="Helical" evidence="1">
    <location>
        <begin position="6"/>
        <end position="23"/>
    </location>
</feature>
<accession>F2JRI0</accession>
<sequence length="204" mass="23705">MDLSWLPSFACFVMGIFILGLTFKQRVEKTNKQKKGDWREALEKEHTMQFVRAKTIPENLFLSVDFEKYPVVNNSSCQEIYLKLLNCAKTPMVNLKQMSNLEIKQQFGPSGLDMLTSYERNYFNFMDISYEYGSILYDNGFVKEARKVLEMSILYGCDASKCYLLLIQIYKLMNDSEALNQIKETAMKNMKNSPLLEKVLSQLS</sequence>
<dbReference type="RefSeq" id="WP_013657195.1">
    <property type="nucleotide sequence ID" value="NC_015275.1"/>
</dbReference>
<proteinExistence type="predicted"/>
<protein>
    <submittedName>
        <fullName evidence="2">Uncharacterized protein</fullName>
    </submittedName>
</protein>
<keyword evidence="1" id="KW-1133">Transmembrane helix</keyword>
<keyword evidence="1" id="KW-0472">Membrane</keyword>
<evidence type="ECO:0000313" key="2">
    <source>
        <dbReference type="EMBL" id="ADZ83901.1"/>
    </source>
</evidence>
<name>F2JRI0_CELLD</name>
<keyword evidence="3" id="KW-1185">Reference proteome</keyword>
<keyword evidence="1" id="KW-0812">Transmembrane</keyword>